<accession>A0A9Y1BKF2</accession>
<evidence type="ECO:0000259" key="1">
    <source>
        <dbReference type="Pfam" id="PF07790"/>
    </source>
</evidence>
<gene>
    <name evidence="2" type="ORF">K9W45_11650</name>
</gene>
<protein>
    <submittedName>
        <fullName evidence="2">Type IV pilin</fullName>
    </submittedName>
</protein>
<dbReference type="NCBIfam" id="TIGR02537">
    <property type="entry name" value="arch_flag_Nterm"/>
    <property type="match status" value="1"/>
</dbReference>
<dbReference type="InterPro" id="IPR012859">
    <property type="entry name" value="Pilin_N_archaeal"/>
</dbReference>
<name>A0A9Y1BKF2_9ARCH</name>
<dbReference type="InterPro" id="IPR013373">
    <property type="entry name" value="Flagellin/pilin_N_arc"/>
</dbReference>
<dbReference type="Proteomes" id="UP001201020">
    <property type="component" value="Chromosome"/>
</dbReference>
<evidence type="ECO:0000313" key="2">
    <source>
        <dbReference type="EMBL" id="UJG40477.1"/>
    </source>
</evidence>
<organism evidence="2">
    <name type="scientific">Candidatus Heimdallarchaeum aukensis</name>
    <dbReference type="NCBI Taxonomy" id="2876573"/>
    <lineage>
        <taxon>Archaea</taxon>
        <taxon>Promethearchaeati</taxon>
        <taxon>Candidatus Heimdallarchaeota</taxon>
        <taxon>Candidatus Heimdallarchaeia (ex Rinke et al. 2021) (nom. nud.)</taxon>
        <taxon>Candidatus Heimdallarchaeales</taxon>
        <taxon>Candidatus Heimdallarchaeaceae</taxon>
        <taxon>Candidatus Heimdallarchaeum</taxon>
    </lineage>
</organism>
<dbReference type="Pfam" id="PF07790">
    <property type="entry name" value="Pilin_N"/>
    <property type="match status" value="1"/>
</dbReference>
<dbReference type="AlphaFoldDB" id="A0A9Y1BKF2"/>
<reference evidence="2" key="1">
    <citation type="journal article" date="2022" name="Nat. Microbiol.">
        <title>Unique mobile elements and scalable gene flow at the prokaryote-eukaryote boundary revealed by circularized Asgard archaea genomes.</title>
        <authorList>
            <person name="Wu F."/>
            <person name="Speth D.R."/>
            <person name="Philosof A."/>
            <person name="Cremiere A."/>
            <person name="Narayanan A."/>
            <person name="Barco R.A."/>
            <person name="Connon S.A."/>
            <person name="Amend J.P."/>
            <person name="Antoshechkin I.A."/>
            <person name="Orphan V.J."/>
        </authorList>
    </citation>
    <scope>NUCLEOTIDE SEQUENCE</scope>
    <source>
        <strain evidence="2">PM71</strain>
    </source>
</reference>
<sequence length="133" mass="13844">MMKKRGVSPVIATVLLIALVTAAAAIVFLVVLPMVQNPGAQALITPPSGAIDNGNGTMTFNFQIKATGGDITVSSVAVSPTVASLDYTTPTISAETTQTVQVWGEFTDNTVYTFTFTFTSGDSSFTETVEVTA</sequence>
<proteinExistence type="predicted"/>
<feature type="domain" description="Archaeal Type IV pilin N-terminal" evidence="1">
    <location>
        <begin position="5"/>
        <end position="71"/>
    </location>
</feature>
<dbReference type="EMBL" id="CP084166">
    <property type="protein sequence ID" value="UJG40477.1"/>
    <property type="molecule type" value="Genomic_DNA"/>
</dbReference>